<sequence length="82" mass="9147">MPGTTFFWREFSGISVCVSPFAVHCHAMPGTTVLAERLILLEIAVCFASVSPLIAHPEMCPSSLRWVEYKVLVKKNPEISRL</sequence>
<name>A0A453BQV6_AEGTS</name>
<reference evidence="1" key="4">
    <citation type="submission" date="2019-03" db="UniProtKB">
        <authorList>
            <consortium name="EnsemblPlants"/>
        </authorList>
    </citation>
    <scope>IDENTIFICATION</scope>
</reference>
<organism evidence="1 2">
    <name type="scientific">Aegilops tauschii subsp. strangulata</name>
    <name type="common">Goatgrass</name>
    <dbReference type="NCBI Taxonomy" id="200361"/>
    <lineage>
        <taxon>Eukaryota</taxon>
        <taxon>Viridiplantae</taxon>
        <taxon>Streptophyta</taxon>
        <taxon>Embryophyta</taxon>
        <taxon>Tracheophyta</taxon>
        <taxon>Spermatophyta</taxon>
        <taxon>Magnoliopsida</taxon>
        <taxon>Liliopsida</taxon>
        <taxon>Poales</taxon>
        <taxon>Poaceae</taxon>
        <taxon>BOP clade</taxon>
        <taxon>Pooideae</taxon>
        <taxon>Triticodae</taxon>
        <taxon>Triticeae</taxon>
        <taxon>Triticinae</taxon>
        <taxon>Aegilops</taxon>
    </lineage>
</organism>
<reference evidence="2" key="1">
    <citation type="journal article" date="2014" name="Science">
        <title>Ancient hybridizations among the ancestral genomes of bread wheat.</title>
        <authorList>
            <consortium name="International Wheat Genome Sequencing Consortium,"/>
            <person name="Marcussen T."/>
            <person name="Sandve S.R."/>
            <person name="Heier L."/>
            <person name="Spannagl M."/>
            <person name="Pfeifer M."/>
            <person name="Jakobsen K.S."/>
            <person name="Wulff B.B."/>
            <person name="Steuernagel B."/>
            <person name="Mayer K.F."/>
            <person name="Olsen O.A."/>
        </authorList>
    </citation>
    <scope>NUCLEOTIDE SEQUENCE [LARGE SCALE GENOMIC DNA]</scope>
    <source>
        <strain evidence="2">cv. AL8/78</strain>
    </source>
</reference>
<reference evidence="1" key="3">
    <citation type="journal article" date="2017" name="Nature">
        <title>Genome sequence of the progenitor of the wheat D genome Aegilops tauschii.</title>
        <authorList>
            <person name="Luo M.C."/>
            <person name="Gu Y.Q."/>
            <person name="Puiu D."/>
            <person name="Wang H."/>
            <person name="Twardziok S.O."/>
            <person name="Deal K.R."/>
            <person name="Huo N."/>
            <person name="Zhu T."/>
            <person name="Wang L."/>
            <person name="Wang Y."/>
            <person name="McGuire P.E."/>
            <person name="Liu S."/>
            <person name="Long H."/>
            <person name="Ramasamy R.K."/>
            <person name="Rodriguez J.C."/>
            <person name="Van S.L."/>
            <person name="Yuan L."/>
            <person name="Wang Z."/>
            <person name="Xia Z."/>
            <person name="Xiao L."/>
            <person name="Anderson O.D."/>
            <person name="Ouyang S."/>
            <person name="Liang Y."/>
            <person name="Zimin A.V."/>
            <person name="Pertea G."/>
            <person name="Qi P."/>
            <person name="Bennetzen J.L."/>
            <person name="Dai X."/>
            <person name="Dawson M.W."/>
            <person name="Muller H.G."/>
            <person name="Kugler K."/>
            <person name="Rivarola-Duarte L."/>
            <person name="Spannagl M."/>
            <person name="Mayer K.F.X."/>
            <person name="Lu F.H."/>
            <person name="Bevan M.W."/>
            <person name="Leroy P."/>
            <person name="Li P."/>
            <person name="You F.M."/>
            <person name="Sun Q."/>
            <person name="Liu Z."/>
            <person name="Lyons E."/>
            <person name="Wicker T."/>
            <person name="Salzberg S.L."/>
            <person name="Devos K.M."/>
            <person name="Dvorak J."/>
        </authorList>
    </citation>
    <scope>NUCLEOTIDE SEQUENCE [LARGE SCALE GENOMIC DNA]</scope>
    <source>
        <strain evidence="1">cv. AL8/78</strain>
    </source>
</reference>
<dbReference type="Gramene" id="AET2Gv20598600.1">
    <property type="protein sequence ID" value="AET2Gv20598600.1"/>
    <property type="gene ID" value="AET2Gv20598600"/>
</dbReference>
<protein>
    <submittedName>
        <fullName evidence="1">Uncharacterized protein</fullName>
    </submittedName>
</protein>
<reference evidence="1" key="5">
    <citation type="journal article" date="2021" name="G3 (Bethesda)">
        <title>Aegilops tauschii genome assembly Aet v5.0 features greater sequence contiguity and improved annotation.</title>
        <authorList>
            <person name="Wang L."/>
            <person name="Zhu T."/>
            <person name="Rodriguez J.C."/>
            <person name="Deal K.R."/>
            <person name="Dubcovsky J."/>
            <person name="McGuire P.E."/>
            <person name="Lux T."/>
            <person name="Spannagl M."/>
            <person name="Mayer K.F.X."/>
            <person name="Baldrich P."/>
            <person name="Meyers B.C."/>
            <person name="Huo N."/>
            <person name="Gu Y.Q."/>
            <person name="Zhou H."/>
            <person name="Devos K.M."/>
            <person name="Bennetzen J.L."/>
            <person name="Unver T."/>
            <person name="Budak H."/>
            <person name="Gulick P.J."/>
            <person name="Galiba G."/>
            <person name="Kalapos B."/>
            <person name="Nelson D.R."/>
            <person name="Li P."/>
            <person name="You F.M."/>
            <person name="Luo M.C."/>
            <person name="Dvorak J."/>
        </authorList>
    </citation>
    <scope>NUCLEOTIDE SEQUENCE [LARGE SCALE GENOMIC DNA]</scope>
    <source>
        <strain evidence="1">cv. AL8/78</strain>
    </source>
</reference>
<reference evidence="2" key="2">
    <citation type="journal article" date="2017" name="Nat. Plants">
        <title>The Aegilops tauschii genome reveals multiple impacts of transposons.</title>
        <authorList>
            <person name="Zhao G."/>
            <person name="Zou C."/>
            <person name="Li K."/>
            <person name="Wang K."/>
            <person name="Li T."/>
            <person name="Gao L."/>
            <person name="Zhang X."/>
            <person name="Wang H."/>
            <person name="Yang Z."/>
            <person name="Liu X."/>
            <person name="Jiang W."/>
            <person name="Mao L."/>
            <person name="Kong X."/>
            <person name="Jiao Y."/>
            <person name="Jia J."/>
        </authorList>
    </citation>
    <scope>NUCLEOTIDE SEQUENCE [LARGE SCALE GENOMIC DNA]</scope>
    <source>
        <strain evidence="2">cv. AL8/78</strain>
    </source>
</reference>
<dbReference type="AlphaFoldDB" id="A0A453BQV6"/>
<dbReference type="EnsemblPlants" id="AET2Gv20598600.1">
    <property type="protein sequence ID" value="AET2Gv20598600.1"/>
    <property type="gene ID" value="AET2Gv20598600"/>
</dbReference>
<proteinExistence type="predicted"/>
<dbReference type="Proteomes" id="UP000015105">
    <property type="component" value="Chromosome 2D"/>
</dbReference>
<evidence type="ECO:0000313" key="2">
    <source>
        <dbReference type="Proteomes" id="UP000015105"/>
    </source>
</evidence>
<accession>A0A453BQV6</accession>
<keyword evidence="2" id="KW-1185">Reference proteome</keyword>
<evidence type="ECO:0000313" key="1">
    <source>
        <dbReference type="EnsemblPlants" id="AET2Gv20598600.1"/>
    </source>
</evidence>